<dbReference type="EMBL" id="GBXM01059618">
    <property type="protein sequence ID" value="JAH48959.1"/>
    <property type="molecule type" value="Transcribed_RNA"/>
</dbReference>
<protein>
    <submittedName>
        <fullName evidence="1">Uncharacterized protein</fullName>
    </submittedName>
</protein>
<reference evidence="1" key="2">
    <citation type="journal article" date="2015" name="Fish Shellfish Immunol.">
        <title>Early steps in the European eel (Anguilla anguilla)-Vibrio vulnificus interaction in the gills: Role of the RtxA13 toxin.</title>
        <authorList>
            <person name="Callol A."/>
            <person name="Pajuelo D."/>
            <person name="Ebbesson L."/>
            <person name="Teles M."/>
            <person name="MacKenzie S."/>
            <person name="Amaro C."/>
        </authorList>
    </citation>
    <scope>NUCLEOTIDE SEQUENCE</scope>
</reference>
<dbReference type="AlphaFoldDB" id="A0A0E9T5P1"/>
<accession>A0A0E9T5P1</accession>
<proteinExistence type="predicted"/>
<evidence type="ECO:0000313" key="1">
    <source>
        <dbReference type="EMBL" id="JAH48959.1"/>
    </source>
</evidence>
<reference evidence="1" key="1">
    <citation type="submission" date="2014-11" db="EMBL/GenBank/DDBJ databases">
        <authorList>
            <person name="Amaro Gonzalez C."/>
        </authorList>
    </citation>
    <scope>NUCLEOTIDE SEQUENCE</scope>
</reference>
<organism evidence="1">
    <name type="scientific">Anguilla anguilla</name>
    <name type="common">European freshwater eel</name>
    <name type="synonym">Muraena anguilla</name>
    <dbReference type="NCBI Taxonomy" id="7936"/>
    <lineage>
        <taxon>Eukaryota</taxon>
        <taxon>Metazoa</taxon>
        <taxon>Chordata</taxon>
        <taxon>Craniata</taxon>
        <taxon>Vertebrata</taxon>
        <taxon>Euteleostomi</taxon>
        <taxon>Actinopterygii</taxon>
        <taxon>Neopterygii</taxon>
        <taxon>Teleostei</taxon>
        <taxon>Anguilliformes</taxon>
        <taxon>Anguillidae</taxon>
        <taxon>Anguilla</taxon>
    </lineage>
</organism>
<sequence>MEVQLNYVKLPTVPCFPRLKGQRTECPPGHFNIGKLTAQAAGKFDILEGI</sequence>
<name>A0A0E9T5P1_ANGAN</name>